<organism evidence="2 3">
    <name type="scientific">Bradyrhizobium stylosanthis</name>
    <dbReference type="NCBI Taxonomy" id="1803665"/>
    <lineage>
        <taxon>Bacteria</taxon>
        <taxon>Pseudomonadati</taxon>
        <taxon>Pseudomonadota</taxon>
        <taxon>Alphaproteobacteria</taxon>
        <taxon>Hyphomicrobiales</taxon>
        <taxon>Nitrobacteraceae</taxon>
        <taxon>Bradyrhizobium</taxon>
    </lineage>
</organism>
<dbReference type="PANTHER" id="PTHR43628:SF1">
    <property type="entry name" value="CHITIN SYNTHASE REGULATORY FACTOR 2-RELATED"/>
    <property type="match status" value="1"/>
</dbReference>
<evidence type="ECO:0000313" key="2">
    <source>
        <dbReference type="EMBL" id="TWB03989.1"/>
    </source>
</evidence>
<dbReference type="SMART" id="SM00671">
    <property type="entry name" value="SEL1"/>
    <property type="match status" value="4"/>
</dbReference>
<dbReference type="PANTHER" id="PTHR43628">
    <property type="entry name" value="ACTIVATOR OF C KINASE PROTEIN 1-RELATED"/>
    <property type="match status" value="1"/>
</dbReference>
<evidence type="ECO:0000256" key="1">
    <source>
        <dbReference type="SAM" id="SignalP"/>
    </source>
</evidence>
<dbReference type="RefSeq" id="WP_145658804.1">
    <property type="nucleotide sequence ID" value="NZ_VITK01000002.1"/>
</dbReference>
<dbReference type="STRING" id="1803665.GCA_001641335_02065"/>
<keyword evidence="1" id="KW-0732">Signal</keyword>
<dbReference type="OrthoDB" id="8256088at2"/>
<gene>
    <name evidence="2" type="ORF">FBZ96_102463</name>
</gene>
<dbReference type="InterPro" id="IPR011990">
    <property type="entry name" value="TPR-like_helical_dom_sf"/>
</dbReference>
<dbReference type="Proteomes" id="UP000319949">
    <property type="component" value="Unassembled WGS sequence"/>
</dbReference>
<dbReference type="InterPro" id="IPR052945">
    <property type="entry name" value="Mitotic_Regulator"/>
</dbReference>
<feature type="signal peptide" evidence="1">
    <location>
        <begin position="1"/>
        <end position="27"/>
    </location>
</feature>
<accession>A0A560E3M0</accession>
<reference evidence="2 3" key="1">
    <citation type="submission" date="2019-06" db="EMBL/GenBank/DDBJ databases">
        <title>Genomic Encyclopedia of Type Strains, Phase IV (KMG-V): Genome sequencing to study the core and pangenomes of soil and plant-associated prokaryotes.</title>
        <authorList>
            <person name="Whitman W."/>
        </authorList>
    </citation>
    <scope>NUCLEOTIDE SEQUENCE [LARGE SCALE GENOMIC DNA]</scope>
    <source>
        <strain evidence="2 3">BR 510</strain>
    </source>
</reference>
<dbReference type="Gene3D" id="1.25.40.10">
    <property type="entry name" value="Tetratricopeptide repeat domain"/>
    <property type="match status" value="1"/>
</dbReference>
<proteinExistence type="predicted"/>
<dbReference type="InterPro" id="IPR006597">
    <property type="entry name" value="Sel1-like"/>
</dbReference>
<dbReference type="SUPFAM" id="SSF81901">
    <property type="entry name" value="HCP-like"/>
    <property type="match status" value="1"/>
</dbReference>
<dbReference type="EMBL" id="VITK01000002">
    <property type="protein sequence ID" value="TWB03989.1"/>
    <property type="molecule type" value="Genomic_DNA"/>
</dbReference>
<name>A0A560E3M0_9BRAD</name>
<dbReference type="Pfam" id="PF08238">
    <property type="entry name" value="Sel1"/>
    <property type="match status" value="4"/>
</dbReference>
<dbReference type="AlphaFoldDB" id="A0A560E3M0"/>
<sequence>MPPGRSGAATALAFAALLCSTPLSAIAAPADIAACDRLAAHPTDPDKPADVKGTLDIADVPAALKACKAAAAASDAPRRVWTELGRAHEFNRQTTEAANAYRKAADAGSSTAMAGLGVLLINGNGIRKNIAEGRTLIEKAANAGDVEGMINLGSLYGAGVGGKADVAMARKWYAKAVEANSSEAMYQLGLMTQDGDGGPKDDVAARALFEKAAALDHADALERLGAYAEAGRAGEKDAKAAIAYYRRAAALGNEDAGKALERLRCPYVLKDLRDGKRAGRICFDGG</sequence>
<keyword evidence="3" id="KW-1185">Reference proteome</keyword>
<feature type="chain" id="PRO_5022105278" evidence="1">
    <location>
        <begin position="28"/>
        <end position="286"/>
    </location>
</feature>
<protein>
    <submittedName>
        <fullName evidence="2">TPR repeat protein</fullName>
    </submittedName>
</protein>
<evidence type="ECO:0000313" key="3">
    <source>
        <dbReference type="Proteomes" id="UP000319949"/>
    </source>
</evidence>
<comment type="caution">
    <text evidence="2">The sequence shown here is derived from an EMBL/GenBank/DDBJ whole genome shotgun (WGS) entry which is preliminary data.</text>
</comment>